<name>A0AA39TEA0_9AGAR</name>
<evidence type="ECO:0000256" key="3">
    <source>
        <dbReference type="ARBA" id="ARBA00023034"/>
    </source>
</evidence>
<protein>
    <recommendedName>
        <fullName evidence="9">Trafficking protein particle complex subunit 10</fullName>
    </recommendedName>
</protein>
<evidence type="ECO:0000313" key="7">
    <source>
        <dbReference type="EMBL" id="KAK0483506.1"/>
    </source>
</evidence>
<dbReference type="PANTHER" id="PTHR13251">
    <property type="entry name" value="EPILEPSY HOLOPROSENCEPHALY CANDIDATE 1/TMEM1"/>
    <property type="match status" value="1"/>
</dbReference>
<sequence length="1120" mass="124322">MTCVLVSYSGSPFFLASPSWTQIQHAFNSQLPLRNIHWKSPSRTSLRTIQELNVTLVNLDSIRDEHTSQVPINLLEKPLLNIYVVNCEDADLESYRNTVKKQVKDWHASVTSRRNQEWLILQIVKPDAKVPTGSFLKLKGSVLDKLRADFNADKRDRCVQVSWSSTQDSPVAWGEFLNKLKDGISSAFDTAVIQKEDDIKRSEGQRLMPGWNFCTFFILKESLASSFEGMNLVSEALLQYDELEASFYQVLREKNLSWFGTVITPGPQDDSSPLLSISKKPYRDLILANTISVFDFRTYLLTRQCELLAQYGRLPEVCRRVGAFLGAFGRRLREMEGTLPLHFVESWTYSSALNVVERCDSWQSGLKVDEKKLAPFYAGKGELLELARSQLDTLGMKSEHLPCRPPFSGVSDASVESSETSSSQTISNEHLLKALEDKEAFYDLYINITNRAIDMYAKAGRRKFALKLHGSLAALDVHRGRLSTALTTYTSLPAHYAPHKWTSLQSLMLSRALDIHESLEKPKDREWIHILLSFLSIYIESGAELLLCEQDAHAYVSRLVGELKSAASELDQDLVHTGFAAITVHTPSDAKSAEDRDGYVLDAVLQNHLPCDVPIEQVCVVLSGADACRLKFTVPCESLRPGKTTMTLFCPTPLSGTYLLDTSEVRVSRLVLQQTYRKPIKVSKTVKDKATLVRLPRDPLATSVRVSLPRLILLGSPSIVVNVLTGRNEVVSVTIRLSSPSATFQSKDVSLESGAVGEMTGGDDGAIMLSGVGRDESVSVCVPHSEVSGAYGMKVHIEVEYVTKAEPTISRVISVVKSVQVTHPIAVNVEDFFRGTRLFTKFTISTASHQHVRIARVELDPSDGGVKAMSCGGSRVITVTPAQAAHFLFCIDGSDGPVRESMRLRVKFRMLREEVESVIEAATGDAAVIDQVVRALEREGGWVERYSLTGELHVPEGEEIGSKLREQLSTPRALGPDSGSWREMHIPVDVPSMNIVAAVSIKLAPQSSWYAGQPIPAVLSIQTSFHWDASGGKERKMRYDVEEMVRDWLVSGRKRGDFSATHNGTYCVGITMIALHHGELMLPKVSIWAEVSTETHQMNGAERVLVEPRGGRTTFISDMC</sequence>
<dbReference type="InterPro" id="IPR022233">
    <property type="entry name" value="TRAPPC10/Trs130_C"/>
</dbReference>
<gene>
    <name evidence="7" type="ORF">IW261DRAFT_1463649</name>
</gene>
<evidence type="ECO:0000256" key="1">
    <source>
        <dbReference type="ARBA" id="ARBA00004555"/>
    </source>
</evidence>
<comment type="subcellular location">
    <subcellularLocation>
        <location evidence="1">Golgi apparatus</location>
    </subcellularLocation>
</comment>
<dbReference type="AlphaFoldDB" id="A0AA39TEA0"/>
<evidence type="ECO:0000256" key="2">
    <source>
        <dbReference type="ARBA" id="ARBA00022448"/>
    </source>
</evidence>
<accession>A0AA39TEA0</accession>
<dbReference type="Pfam" id="PF23036">
    <property type="entry name" value="TRAPPC10_1st"/>
    <property type="match status" value="1"/>
</dbReference>
<feature type="domain" description="DUF7077" evidence="6">
    <location>
        <begin position="703"/>
        <end position="806"/>
    </location>
</feature>
<keyword evidence="2" id="KW-0813">Transport</keyword>
<dbReference type="Pfam" id="PF23274">
    <property type="entry name" value="DUF7077"/>
    <property type="match status" value="1"/>
</dbReference>
<keyword evidence="3" id="KW-0333">Golgi apparatus</keyword>
<dbReference type="GO" id="GO:0006891">
    <property type="term" value="P:intra-Golgi vesicle-mediated transport"/>
    <property type="evidence" value="ECO:0007669"/>
    <property type="project" value="TreeGrafter"/>
</dbReference>
<reference evidence="7" key="1">
    <citation type="submission" date="2023-06" db="EMBL/GenBank/DDBJ databases">
        <authorList>
            <consortium name="Lawrence Berkeley National Laboratory"/>
            <person name="Ahrendt S."/>
            <person name="Sahu N."/>
            <person name="Indic B."/>
            <person name="Wong-Bajracharya J."/>
            <person name="Merenyi Z."/>
            <person name="Ke H.-M."/>
            <person name="Monk M."/>
            <person name="Kocsube S."/>
            <person name="Drula E."/>
            <person name="Lipzen A."/>
            <person name="Balint B."/>
            <person name="Henrissat B."/>
            <person name="Andreopoulos B."/>
            <person name="Martin F.M."/>
            <person name="Harder C.B."/>
            <person name="Rigling D."/>
            <person name="Ford K.L."/>
            <person name="Foster G.D."/>
            <person name="Pangilinan J."/>
            <person name="Papanicolaou A."/>
            <person name="Barry K."/>
            <person name="LaButti K."/>
            <person name="Viragh M."/>
            <person name="Koriabine M."/>
            <person name="Yan M."/>
            <person name="Riley R."/>
            <person name="Champramary S."/>
            <person name="Plett K.L."/>
            <person name="Tsai I.J."/>
            <person name="Slot J."/>
            <person name="Sipos G."/>
            <person name="Plett J."/>
            <person name="Nagy L.G."/>
            <person name="Grigoriev I.V."/>
        </authorList>
    </citation>
    <scope>NUCLEOTIDE SEQUENCE</scope>
    <source>
        <strain evidence="7">ICMP 16352</strain>
    </source>
</reference>
<dbReference type="InterPro" id="IPR045126">
    <property type="entry name" value="TRAPPC10/Trs130"/>
</dbReference>
<dbReference type="GO" id="GO:0005829">
    <property type="term" value="C:cytosol"/>
    <property type="evidence" value="ECO:0007669"/>
    <property type="project" value="GOC"/>
</dbReference>
<dbReference type="InterPro" id="IPR056913">
    <property type="entry name" value="TRAPPC10/Trs130_N"/>
</dbReference>
<evidence type="ECO:0000259" key="6">
    <source>
        <dbReference type="Pfam" id="PF23274"/>
    </source>
</evidence>
<dbReference type="Proteomes" id="UP001175227">
    <property type="component" value="Unassembled WGS sequence"/>
</dbReference>
<evidence type="ECO:0000259" key="4">
    <source>
        <dbReference type="Pfam" id="PF12584"/>
    </source>
</evidence>
<organism evidence="7 8">
    <name type="scientific">Armillaria novae-zelandiae</name>
    <dbReference type="NCBI Taxonomy" id="153914"/>
    <lineage>
        <taxon>Eukaryota</taxon>
        <taxon>Fungi</taxon>
        <taxon>Dikarya</taxon>
        <taxon>Basidiomycota</taxon>
        <taxon>Agaricomycotina</taxon>
        <taxon>Agaricomycetes</taxon>
        <taxon>Agaricomycetidae</taxon>
        <taxon>Agaricales</taxon>
        <taxon>Marasmiineae</taxon>
        <taxon>Physalacriaceae</taxon>
        <taxon>Armillaria</taxon>
    </lineage>
</organism>
<comment type="caution">
    <text evidence="7">The sequence shown here is derived from an EMBL/GenBank/DDBJ whole genome shotgun (WGS) entry which is preliminary data.</text>
</comment>
<dbReference type="Pfam" id="PF12584">
    <property type="entry name" value="TRAPPC10"/>
    <property type="match status" value="1"/>
</dbReference>
<dbReference type="InterPro" id="IPR055505">
    <property type="entry name" value="DUF7077"/>
</dbReference>
<dbReference type="PANTHER" id="PTHR13251:SF3">
    <property type="entry name" value="TRAFFICKING PROTEIN PARTICLE COMPLEX SUBUNIT 10"/>
    <property type="match status" value="1"/>
</dbReference>
<evidence type="ECO:0008006" key="9">
    <source>
        <dbReference type="Google" id="ProtNLM"/>
    </source>
</evidence>
<evidence type="ECO:0000259" key="5">
    <source>
        <dbReference type="Pfam" id="PF23036"/>
    </source>
</evidence>
<feature type="domain" description="TRAPPC10/Trs130 C-terminal" evidence="4">
    <location>
        <begin position="987"/>
        <end position="1097"/>
    </location>
</feature>
<keyword evidence="8" id="KW-1185">Reference proteome</keyword>
<dbReference type="GO" id="GO:0034498">
    <property type="term" value="P:early endosome to Golgi transport"/>
    <property type="evidence" value="ECO:0007669"/>
    <property type="project" value="TreeGrafter"/>
</dbReference>
<dbReference type="EMBL" id="JAUEPR010000006">
    <property type="protein sequence ID" value="KAK0483506.1"/>
    <property type="molecule type" value="Genomic_DNA"/>
</dbReference>
<evidence type="ECO:0000313" key="8">
    <source>
        <dbReference type="Proteomes" id="UP001175227"/>
    </source>
</evidence>
<proteinExistence type="predicted"/>
<dbReference type="GO" id="GO:1990071">
    <property type="term" value="C:TRAPPII protein complex"/>
    <property type="evidence" value="ECO:0007669"/>
    <property type="project" value="InterPro"/>
</dbReference>
<feature type="domain" description="TRAPPC10/Trs130 N-terminal" evidence="5">
    <location>
        <begin position="18"/>
        <end position="318"/>
    </location>
</feature>